<keyword evidence="3" id="KW-1185">Reference proteome</keyword>
<protein>
    <submittedName>
        <fullName evidence="2">M48 family peptidase</fullName>
    </submittedName>
</protein>
<dbReference type="Proteomes" id="UP000285794">
    <property type="component" value="Unassembled WGS sequence"/>
</dbReference>
<dbReference type="Pfam" id="PF01863">
    <property type="entry name" value="YgjP-like"/>
    <property type="match status" value="1"/>
</dbReference>
<dbReference type="PANTHER" id="PTHR30399:SF1">
    <property type="entry name" value="UTP PYROPHOSPHATASE"/>
    <property type="match status" value="1"/>
</dbReference>
<organism evidence="2 3">
    <name type="scientific">Ancylomarina euxinus</name>
    <dbReference type="NCBI Taxonomy" id="2283627"/>
    <lineage>
        <taxon>Bacteria</taxon>
        <taxon>Pseudomonadati</taxon>
        <taxon>Bacteroidota</taxon>
        <taxon>Bacteroidia</taxon>
        <taxon>Marinilabiliales</taxon>
        <taxon>Marinifilaceae</taxon>
        <taxon>Ancylomarina</taxon>
    </lineage>
</organism>
<dbReference type="RefSeq" id="WP_125029946.1">
    <property type="nucleotide sequence ID" value="NZ_JAPXVP010000004.1"/>
</dbReference>
<evidence type="ECO:0000313" key="2">
    <source>
        <dbReference type="EMBL" id="RRG22944.1"/>
    </source>
</evidence>
<dbReference type="CDD" id="cd07344">
    <property type="entry name" value="M48_yhfN_like"/>
    <property type="match status" value="1"/>
</dbReference>
<evidence type="ECO:0000313" key="3">
    <source>
        <dbReference type="Proteomes" id="UP000285794"/>
    </source>
</evidence>
<evidence type="ECO:0000259" key="1">
    <source>
        <dbReference type="Pfam" id="PF01863"/>
    </source>
</evidence>
<gene>
    <name evidence="2" type="ORF">DWB61_05760</name>
</gene>
<accession>A0A425Y3V4</accession>
<name>A0A425Y3V4_9BACT</name>
<dbReference type="PANTHER" id="PTHR30399">
    <property type="entry name" value="UNCHARACTERIZED PROTEIN YGJP"/>
    <property type="match status" value="1"/>
</dbReference>
<sequence>MKIEKKIRLDGLGEVTLKKDSRFKRLSLRMAPNKGIWINVPTLLDWQTAIDFAQSHKDWIAKQNLKIQAKENQNLFFDLDTVFKTKYHELRMNPCNENRVSASVKQCLIQINYPENFDLKTEGFQDFIKKMIIETLRKEAQYVLPKRLEELAQSFGFKFNKVSVRNASTRWGSCSGDNNISLNLHLMRLPEHLIDMVLLHELCHTIEKNHSKSFWDLLDKVCDNVPAKRKEMKAYTTYF</sequence>
<dbReference type="OrthoDB" id="9811177at2"/>
<reference evidence="2 3" key="1">
    <citation type="submission" date="2018-07" db="EMBL/GenBank/DDBJ databases">
        <title>Draft genome sequence of Ancylomarina sp. M1P.</title>
        <authorList>
            <person name="Yadav S."/>
            <person name="Villanueva L."/>
            <person name="Damste J.S.S."/>
        </authorList>
    </citation>
    <scope>NUCLEOTIDE SEQUENCE [LARGE SCALE GENOMIC DNA]</scope>
    <source>
        <strain evidence="2 3">M1P</strain>
    </source>
</reference>
<dbReference type="EMBL" id="QQWG01000004">
    <property type="protein sequence ID" value="RRG22944.1"/>
    <property type="molecule type" value="Genomic_DNA"/>
</dbReference>
<proteinExistence type="predicted"/>
<dbReference type="InterPro" id="IPR053136">
    <property type="entry name" value="UTP_pyrophosphatase-like"/>
</dbReference>
<feature type="domain" description="YgjP-like metallopeptidase" evidence="1">
    <location>
        <begin position="24"/>
        <end position="234"/>
    </location>
</feature>
<comment type="caution">
    <text evidence="2">The sequence shown here is derived from an EMBL/GenBank/DDBJ whole genome shotgun (WGS) entry which is preliminary data.</text>
</comment>
<dbReference type="AlphaFoldDB" id="A0A425Y3V4"/>
<dbReference type="Gene3D" id="3.30.2010.10">
    <property type="entry name" value="Metalloproteases ('zincins'), catalytic domain"/>
    <property type="match status" value="1"/>
</dbReference>
<dbReference type="InterPro" id="IPR002725">
    <property type="entry name" value="YgjP-like_metallopeptidase"/>
</dbReference>